<dbReference type="GO" id="GO:0006004">
    <property type="term" value="P:fucose metabolic process"/>
    <property type="evidence" value="ECO:0007669"/>
    <property type="project" value="UniProtKB-KW"/>
</dbReference>
<name>B9FBJ7_ORYSJ</name>
<keyword evidence="8" id="KW-1133">Transmembrane helix</keyword>
<feature type="compositionally biased region" description="Polar residues" evidence="14">
    <location>
        <begin position="50"/>
        <end position="66"/>
    </location>
</feature>
<comment type="subcellular location">
    <subcellularLocation>
        <location evidence="1">Membrane</location>
        <topology evidence="1">Single-pass type II membrane protein</topology>
    </subcellularLocation>
</comment>
<gene>
    <name evidence="16" type="ORF">OsJ_09568</name>
</gene>
<evidence type="ECO:0000256" key="9">
    <source>
        <dbReference type="ARBA" id="ARBA00023136"/>
    </source>
</evidence>
<protein>
    <recommendedName>
        <fullName evidence="13">O-fucosyltransferase family protein</fullName>
    </recommendedName>
</protein>
<evidence type="ECO:0000256" key="6">
    <source>
        <dbReference type="ARBA" id="ARBA00022692"/>
    </source>
</evidence>
<dbReference type="InterPro" id="IPR044822">
    <property type="entry name" value="Myb_DNA-bind_4"/>
</dbReference>
<dbReference type="EMBL" id="CM000140">
    <property type="protein sequence ID" value="EEE58399.1"/>
    <property type="molecule type" value="Genomic_DNA"/>
</dbReference>
<reference evidence="16" key="1">
    <citation type="journal article" date="2005" name="PLoS Biol.">
        <title>The genomes of Oryza sativa: a history of duplications.</title>
        <authorList>
            <person name="Yu J."/>
            <person name="Wang J."/>
            <person name="Lin W."/>
            <person name="Li S."/>
            <person name="Li H."/>
            <person name="Zhou J."/>
            <person name="Ni P."/>
            <person name="Dong W."/>
            <person name="Hu S."/>
            <person name="Zeng C."/>
            <person name="Zhang J."/>
            <person name="Zhang Y."/>
            <person name="Li R."/>
            <person name="Xu Z."/>
            <person name="Li S."/>
            <person name="Li X."/>
            <person name="Zheng H."/>
            <person name="Cong L."/>
            <person name="Lin L."/>
            <person name="Yin J."/>
            <person name="Geng J."/>
            <person name="Li G."/>
            <person name="Shi J."/>
            <person name="Liu J."/>
            <person name="Lv H."/>
            <person name="Li J."/>
            <person name="Wang J."/>
            <person name="Deng Y."/>
            <person name="Ran L."/>
            <person name="Shi X."/>
            <person name="Wang X."/>
            <person name="Wu Q."/>
            <person name="Li C."/>
            <person name="Ren X."/>
            <person name="Wang J."/>
            <person name="Wang X."/>
            <person name="Li D."/>
            <person name="Liu D."/>
            <person name="Zhang X."/>
            <person name="Ji Z."/>
            <person name="Zhao W."/>
            <person name="Sun Y."/>
            <person name="Zhang Z."/>
            <person name="Bao J."/>
            <person name="Han Y."/>
            <person name="Dong L."/>
            <person name="Ji J."/>
            <person name="Chen P."/>
            <person name="Wu S."/>
            <person name="Liu J."/>
            <person name="Xiao Y."/>
            <person name="Bu D."/>
            <person name="Tan J."/>
            <person name="Yang L."/>
            <person name="Ye C."/>
            <person name="Zhang J."/>
            <person name="Xu J."/>
            <person name="Zhou Y."/>
            <person name="Yu Y."/>
            <person name="Zhang B."/>
            <person name="Zhuang S."/>
            <person name="Wei H."/>
            <person name="Liu B."/>
            <person name="Lei M."/>
            <person name="Yu H."/>
            <person name="Li Y."/>
            <person name="Xu H."/>
            <person name="Wei S."/>
            <person name="He X."/>
            <person name="Fang L."/>
            <person name="Zhang Z."/>
            <person name="Zhang Y."/>
            <person name="Huang X."/>
            <person name="Su Z."/>
            <person name="Tong W."/>
            <person name="Li J."/>
            <person name="Tong Z."/>
            <person name="Li S."/>
            <person name="Ye J."/>
            <person name="Wang L."/>
            <person name="Fang L."/>
            <person name="Lei T."/>
            <person name="Chen C."/>
            <person name="Chen H."/>
            <person name="Xu Z."/>
            <person name="Li H."/>
            <person name="Huang H."/>
            <person name="Zhang F."/>
            <person name="Xu H."/>
            <person name="Li N."/>
            <person name="Zhao C."/>
            <person name="Li S."/>
            <person name="Dong L."/>
            <person name="Huang Y."/>
            <person name="Li L."/>
            <person name="Xi Y."/>
            <person name="Qi Q."/>
            <person name="Li W."/>
            <person name="Zhang B."/>
            <person name="Hu W."/>
            <person name="Zhang Y."/>
            <person name="Tian X."/>
            <person name="Jiao Y."/>
            <person name="Liang X."/>
            <person name="Jin J."/>
            <person name="Gao L."/>
            <person name="Zheng W."/>
            <person name="Hao B."/>
            <person name="Liu S."/>
            <person name="Wang W."/>
            <person name="Yuan L."/>
            <person name="Cao M."/>
            <person name="McDermott J."/>
            <person name="Samudrala R."/>
            <person name="Wang J."/>
            <person name="Wong G.K."/>
            <person name="Yang H."/>
        </authorList>
    </citation>
    <scope>NUCLEOTIDE SEQUENCE [LARGE SCALE GENOMIC DNA]</scope>
</reference>
<keyword evidence="6" id="KW-0812">Transmembrane</keyword>
<feature type="region of interest" description="Disordered" evidence="14">
    <location>
        <begin position="50"/>
        <end position="90"/>
    </location>
</feature>
<sequence length="548" mass="63397">MVILLQAFKLLNVKEIGYKLTHQIKCLELQATEYSLHHIKVTSVEVAANTSSHGSESSIPCPTTTRQQEKQPLNIEELSDSSEEGVRRAPRTNWKEEENLRFVSAWLNNSVDSVDGNDKKSEYYWKDVADEFNSNMPRNAHTRTVKQMKTHWDNVKRDIAKFCGAYAQVRNTCTSEYFEDMIMEKAHTCNFEDIFDVKHFIDTLRDEVHIVKQLPKRFGPEDSNNILNMPPVSWSDEKYYLHQILPLFSKYSVIHFNKTDARLANNGISTQLQLLRCRVNFHALKFTPQIEALGNKLVQKLQAKGSFAALHLRYEMDMLAFSGCNHGLSQEEAEELKRMRYAYPWWREKEIDSQAKRLQGLCPLTPEETSFILKALGFQKDTLIYIAAGEIYGGEKRLEPLQAAFPKLVRKETLLDLEALRQFQNHSSQMAALDFIVSTASDIFIPTYDGNMAKLVEGHRRFLGFRRSVLLDRQKLVGFIDLYNNKTISWNNFASSVQETHRNRVVQPSCRQKLENKPKEEDYFYANPHECLANSRFCSRTKDAISVR</sequence>
<evidence type="ECO:0000256" key="11">
    <source>
        <dbReference type="ARBA" id="ARBA00023253"/>
    </source>
</evidence>
<evidence type="ECO:0000259" key="15">
    <source>
        <dbReference type="Pfam" id="PF13837"/>
    </source>
</evidence>
<evidence type="ECO:0000256" key="8">
    <source>
        <dbReference type="ARBA" id="ARBA00022989"/>
    </source>
</evidence>
<keyword evidence="5" id="KW-0808">Transferase</keyword>
<keyword evidence="7" id="KW-0735">Signal-anchor</keyword>
<keyword evidence="11" id="KW-0294">Fucose metabolism</keyword>
<dbReference type="AlphaFoldDB" id="B9FBJ7"/>
<evidence type="ECO:0000256" key="14">
    <source>
        <dbReference type="SAM" id="MobiDB-lite"/>
    </source>
</evidence>
<evidence type="ECO:0000256" key="10">
    <source>
        <dbReference type="ARBA" id="ARBA00023180"/>
    </source>
</evidence>
<dbReference type="InterPro" id="IPR024709">
    <property type="entry name" value="FucosylTrfase_pln"/>
</dbReference>
<accession>B9FBJ7</accession>
<evidence type="ECO:0000256" key="1">
    <source>
        <dbReference type="ARBA" id="ARBA00004606"/>
    </source>
</evidence>
<dbReference type="Pfam" id="PF13837">
    <property type="entry name" value="Myb_DNA-bind_4"/>
    <property type="match status" value="1"/>
</dbReference>
<dbReference type="PANTHER" id="PTHR31741">
    <property type="entry name" value="OS02G0726500 PROTEIN-RELATED"/>
    <property type="match status" value="1"/>
</dbReference>
<dbReference type="GO" id="GO:0016020">
    <property type="term" value="C:membrane"/>
    <property type="evidence" value="ECO:0007669"/>
    <property type="project" value="UniProtKB-SubCell"/>
</dbReference>
<dbReference type="GO" id="GO:0016757">
    <property type="term" value="F:glycosyltransferase activity"/>
    <property type="evidence" value="ECO:0007669"/>
    <property type="project" value="UniProtKB-KW"/>
</dbReference>
<keyword evidence="4" id="KW-0328">Glycosyltransferase</keyword>
<keyword evidence="9" id="KW-0472">Membrane</keyword>
<evidence type="ECO:0000256" key="4">
    <source>
        <dbReference type="ARBA" id="ARBA00022676"/>
    </source>
</evidence>
<keyword evidence="10" id="KW-0325">Glycoprotein</keyword>
<evidence type="ECO:0000256" key="7">
    <source>
        <dbReference type="ARBA" id="ARBA00022968"/>
    </source>
</evidence>
<feature type="domain" description="Myb/SANT-like DNA-binding" evidence="15">
    <location>
        <begin position="91"/>
        <end position="181"/>
    </location>
</feature>
<evidence type="ECO:0000256" key="2">
    <source>
        <dbReference type="ARBA" id="ARBA00004881"/>
    </source>
</evidence>
<evidence type="ECO:0000256" key="3">
    <source>
        <dbReference type="ARBA" id="ARBA00007737"/>
    </source>
</evidence>
<keyword evidence="12" id="KW-0119">Carbohydrate metabolism</keyword>
<evidence type="ECO:0000256" key="12">
    <source>
        <dbReference type="ARBA" id="ARBA00023277"/>
    </source>
</evidence>
<dbReference type="Pfam" id="PF10250">
    <property type="entry name" value="O-FucT"/>
    <property type="match status" value="1"/>
</dbReference>
<evidence type="ECO:0000256" key="13">
    <source>
        <dbReference type="ARBA" id="ARBA00030350"/>
    </source>
</evidence>
<proteinExistence type="inferred from homology"/>
<dbReference type="Proteomes" id="UP000007752">
    <property type="component" value="Chromosome 3"/>
</dbReference>
<comment type="pathway">
    <text evidence="2">Glycan metabolism.</text>
</comment>
<dbReference type="InterPro" id="IPR019378">
    <property type="entry name" value="GDP-Fuc_O-FucTrfase"/>
</dbReference>
<dbReference type="PANTHER" id="PTHR31741:SF51">
    <property type="entry name" value="RHAMNOGALACTURONAN I RHAMNOSYLTRANSFERASE 1"/>
    <property type="match status" value="1"/>
</dbReference>
<comment type="similarity">
    <text evidence="3">Belongs to the glycosyltransferase GT106 family.</text>
</comment>
<evidence type="ECO:0000256" key="5">
    <source>
        <dbReference type="ARBA" id="ARBA00022679"/>
    </source>
</evidence>
<reference evidence="16" key="2">
    <citation type="submission" date="2008-12" db="EMBL/GenBank/DDBJ databases">
        <title>Improved gene annotation of the rice (Oryza sativa) genomes.</title>
        <authorList>
            <person name="Wang J."/>
            <person name="Li R."/>
            <person name="Fan W."/>
            <person name="Huang Q."/>
            <person name="Zhang J."/>
            <person name="Zhou Y."/>
            <person name="Hu Y."/>
            <person name="Zi S."/>
            <person name="Li J."/>
            <person name="Ni P."/>
            <person name="Zheng H."/>
            <person name="Zhang Y."/>
            <person name="Zhao M."/>
            <person name="Hao Q."/>
            <person name="McDermott J."/>
            <person name="Samudrala R."/>
            <person name="Kristiansen K."/>
            <person name="Wong G.K.-S."/>
        </authorList>
    </citation>
    <scope>NUCLEOTIDE SEQUENCE</scope>
</reference>
<organism evidence="16">
    <name type="scientific">Oryza sativa subsp. japonica</name>
    <name type="common">Rice</name>
    <dbReference type="NCBI Taxonomy" id="39947"/>
    <lineage>
        <taxon>Eukaryota</taxon>
        <taxon>Viridiplantae</taxon>
        <taxon>Streptophyta</taxon>
        <taxon>Embryophyta</taxon>
        <taxon>Tracheophyta</taxon>
        <taxon>Spermatophyta</taxon>
        <taxon>Magnoliopsida</taxon>
        <taxon>Liliopsida</taxon>
        <taxon>Poales</taxon>
        <taxon>Poaceae</taxon>
        <taxon>BOP clade</taxon>
        <taxon>Oryzoideae</taxon>
        <taxon>Oryzeae</taxon>
        <taxon>Oryzinae</taxon>
        <taxon>Oryza</taxon>
        <taxon>Oryza sativa</taxon>
    </lineage>
</organism>
<dbReference type="CDD" id="cd11299">
    <property type="entry name" value="O-FucT_plant"/>
    <property type="match status" value="1"/>
</dbReference>
<evidence type="ECO:0000313" key="16">
    <source>
        <dbReference type="EMBL" id="EEE58399.1"/>
    </source>
</evidence>